<dbReference type="CDD" id="cd14014">
    <property type="entry name" value="STKc_PknB_like"/>
    <property type="match status" value="1"/>
</dbReference>
<dbReference type="Proteomes" id="UP000326354">
    <property type="component" value="Chromosome"/>
</dbReference>
<keyword evidence="4" id="KW-1185">Reference proteome</keyword>
<dbReference type="GO" id="GO:0005524">
    <property type="term" value="F:ATP binding"/>
    <property type="evidence" value="ECO:0007669"/>
    <property type="project" value="InterPro"/>
</dbReference>
<dbReference type="SUPFAM" id="SSF56112">
    <property type="entry name" value="Protein kinase-like (PK-like)"/>
    <property type="match status" value="2"/>
</dbReference>
<dbReference type="InterPro" id="IPR016187">
    <property type="entry name" value="CTDL_fold"/>
</dbReference>
<keyword evidence="1" id="KW-0812">Transmembrane</keyword>
<dbReference type="InterPro" id="IPR042095">
    <property type="entry name" value="SUMF_sf"/>
</dbReference>
<gene>
    <name evidence="3" type="ORF">UABAM_03107</name>
</gene>
<feature type="transmembrane region" description="Helical" evidence="1">
    <location>
        <begin position="660"/>
        <end position="681"/>
    </location>
</feature>
<dbReference type="SUPFAM" id="SSF56436">
    <property type="entry name" value="C-type lectin-like"/>
    <property type="match status" value="1"/>
</dbReference>
<dbReference type="Gene3D" id="3.90.1580.10">
    <property type="entry name" value="paralog of FGE (formylglycine-generating enzyme)"/>
    <property type="match status" value="1"/>
</dbReference>
<evidence type="ECO:0000313" key="4">
    <source>
        <dbReference type="Proteomes" id="UP000326354"/>
    </source>
</evidence>
<dbReference type="Pfam" id="PF03781">
    <property type="entry name" value="FGE-sulfatase"/>
    <property type="match status" value="1"/>
</dbReference>
<organism evidence="3 4">
    <name type="scientific">Uabimicrobium amorphum</name>
    <dbReference type="NCBI Taxonomy" id="2596890"/>
    <lineage>
        <taxon>Bacteria</taxon>
        <taxon>Pseudomonadati</taxon>
        <taxon>Planctomycetota</taxon>
        <taxon>Candidatus Uabimicrobiia</taxon>
        <taxon>Candidatus Uabimicrobiales</taxon>
        <taxon>Candidatus Uabimicrobiaceae</taxon>
        <taxon>Candidatus Uabimicrobium</taxon>
    </lineage>
</organism>
<reference evidence="3 4" key="1">
    <citation type="submission" date="2019-08" db="EMBL/GenBank/DDBJ databases">
        <title>Complete genome sequence of Candidatus Uab amorphum.</title>
        <authorList>
            <person name="Shiratori T."/>
            <person name="Suzuki S."/>
            <person name="Kakizawa Y."/>
            <person name="Ishida K."/>
        </authorList>
    </citation>
    <scope>NUCLEOTIDE SEQUENCE [LARGE SCALE GENOMIC DNA]</scope>
    <source>
        <strain evidence="3 4">SRT547</strain>
    </source>
</reference>
<dbReference type="Gene3D" id="1.10.510.10">
    <property type="entry name" value="Transferase(Phosphotransferase) domain 1"/>
    <property type="match status" value="2"/>
</dbReference>
<dbReference type="InterPro" id="IPR000719">
    <property type="entry name" value="Prot_kinase_dom"/>
</dbReference>
<sequence length="1338" mass="155345">MQNLIWTITIRRSDRSSITKYVPANEKKTIDIGSDHSQDIWIQEAFPQHITLCVDSQSMQLQLQAHKKIISEYQDQSRIITKNEAHSISLSATKTFIKIKIKNSIIECTIEHDNETIDRYPDWKQTIESQYGKMSKIAEGHFTWIYHCGRYVVKILKPAYVSQAEYVASFMQAANNLRQLSLEQTLDIENIIFDEQVGLYAWITNYVEGTTLHDLIAQKKKIDSDTIASIIESLTDFIHDLHLQGKLYAAINPHDIYLDTERNIFILGHFYSRLVATNLCQNLPKVHGFVHHSQIRNNVSQEADSFLLGSLLYFLTTTKVPFSTIPKKEYASLLQQNKLPQLNDIPAKYSALIRQALESSQQDVQNFWHQFQKIEFNKKAYDATEEMKVSMDERDDYFGNFILKKKLGRGYLGTIYKALRNNKPLIIKILNGTDKYTRAIIQDATDASVLEHRNILRIIEINKCGDTHYIAYENISGQNLEQYATENKLSIQKCLMLIRDLARALQYAHVKGIVHRNIKPSNIIINEEGQPFLVDFGLSTDLYMNRMFDKQLQKDFTYQSPSVLFGSLSPLHDVYSLGAVMYKLLTNSFESNKLYLPLWRRPNITREAESICSKALAKQAKKRYQNASIFADDIDKLLQHKPIIAPSFNWLTDIQRRYRFANYIVYIFVIFLFLVAAKIIYTPQGIYVTTSIETVENLQQKYETDYLDNLQKLASPSDISTPENFYIQKKVYQENIHKLQLQYKTILQTKLLPICQKLYLQEPSKQHHDKLLEVLKNIIIFSPETEQEIYISEYQKLAPSQQKTIKVNINNPRNSYLFKVEKNLLGQNEIRAFDIEKQTVTKNNAQQKFSPQSMNLFVKALQRVLKKQHFEAQEILIAVIKKSPLYIDAYQLLCVSLYMSSLQKQKSAAFQTWQKKALQTINDSNIKNKKQLKTKFIHDHIQTMAHFYQNIINGNHILLRVTSVIDRTKRLQKNDLIYKINNKYINSNRLLYNAVHYKKTVSCQIIRNYESISAEIPTSIFRSSRFYTKKDIPFNSLTKLGFLSPPPKSSENPTNEITTSPIELPVGNYVIYQNNYFRSFHVKQNVDTLSHSLGKMDKEINLPQELQKNYVSILYAFPKSKLNNQHGYIIGRNEVTIKEWKQFLYATYRMQGKKAVKNVIPILSTGKPLFYMYKGEFTQIIGQNNWPIFAVSVEQIKKFLDWKNENTNTSWKEKGFVWRLPSKKEWEYTARGDMNNKYVASNYNNAVFYNTSFSIQSMQRIYPVGAYSSDRSIFLAEDLGGNVKEYILDKNNKFGLKGNSWKDGILAPIDFTLYSVETATAESCGFRLCAGIDPFVKK</sequence>
<name>A0A5S9INM4_UABAM</name>
<dbReference type="RefSeq" id="WP_151968879.1">
    <property type="nucleotide sequence ID" value="NZ_AP019860.1"/>
</dbReference>
<dbReference type="EMBL" id="AP019860">
    <property type="protein sequence ID" value="BBM84746.1"/>
    <property type="molecule type" value="Genomic_DNA"/>
</dbReference>
<feature type="domain" description="Protein kinase" evidence="2">
    <location>
        <begin position="401"/>
        <end position="638"/>
    </location>
</feature>
<evidence type="ECO:0000313" key="3">
    <source>
        <dbReference type="EMBL" id="BBM84746.1"/>
    </source>
</evidence>
<proteinExistence type="predicted"/>
<dbReference type="OrthoDB" id="212517at2"/>
<dbReference type="InterPro" id="IPR011009">
    <property type="entry name" value="Kinase-like_dom_sf"/>
</dbReference>
<dbReference type="Pfam" id="PF00069">
    <property type="entry name" value="Pkinase"/>
    <property type="match status" value="1"/>
</dbReference>
<protein>
    <submittedName>
        <fullName evidence="3">Protein kinase</fullName>
    </submittedName>
</protein>
<evidence type="ECO:0000256" key="1">
    <source>
        <dbReference type="SAM" id="Phobius"/>
    </source>
</evidence>
<keyword evidence="1" id="KW-0472">Membrane</keyword>
<dbReference type="InterPro" id="IPR005532">
    <property type="entry name" value="SUMF_dom"/>
</dbReference>
<dbReference type="PANTHER" id="PTHR24347">
    <property type="entry name" value="SERINE/THREONINE-PROTEIN KINASE"/>
    <property type="match status" value="1"/>
</dbReference>
<keyword evidence="3" id="KW-0418">Kinase</keyword>
<dbReference type="Gene3D" id="3.30.200.20">
    <property type="entry name" value="Phosphorylase Kinase, domain 1"/>
    <property type="match status" value="1"/>
</dbReference>
<keyword evidence="3" id="KW-0808">Transferase</keyword>
<evidence type="ECO:0000259" key="2">
    <source>
        <dbReference type="PROSITE" id="PS50011"/>
    </source>
</evidence>
<feature type="domain" description="Protein kinase" evidence="2">
    <location>
        <begin position="131"/>
        <end position="376"/>
    </location>
</feature>
<dbReference type="GO" id="GO:0004672">
    <property type="term" value="F:protein kinase activity"/>
    <property type="evidence" value="ECO:0007669"/>
    <property type="project" value="InterPro"/>
</dbReference>
<dbReference type="KEGG" id="uam:UABAM_03107"/>
<keyword evidence="1" id="KW-1133">Transmembrane helix</keyword>
<dbReference type="PROSITE" id="PS50011">
    <property type="entry name" value="PROTEIN_KINASE_DOM"/>
    <property type="match status" value="2"/>
</dbReference>
<accession>A0A5S9INM4</accession>